<keyword evidence="2" id="KW-1185">Reference proteome</keyword>
<reference evidence="1" key="1">
    <citation type="submission" date="2020-07" db="EMBL/GenBank/DDBJ databases">
        <title>Vallitalea pronyensis genome.</title>
        <authorList>
            <person name="Postec A."/>
        </authorList>
    </citation>
    <scope>NUCLEOTIDE SEQUENCE</scope>
    <source>
        <strain evidence="1">FatNI3</strain>
    </source>
</reference>
<dbReference type="KEGG" id="vpy:HZI73_13060"/>
<name>A0A8J8MK49_9FIRM</name>
<dbReference type="AlphaFoldDB" id="A0A8J8MK49"/>
<sequence length="474" mass="55085">METMTYGAIKEDLKKGKNLEKTLKQLAIKGQSHYYKVALYNMLFHYITFLETIHDASIMEDLQLDEESDTFLRFMLEPLKSYQDLSSLTFNTEELLAFRKTLEIKMTAITSYTDALDQYEYIINRMEGAYMEQQEQIVDDETLAGDLVGFIFSEENNFIISEKMKTVLSQLPIRMTKNKFFAYVDEAMELFKGSSVHDIDQYVAMVKDAIMPDDSKAYQGNFKTIQKTLEALGHTSYKDMDQKTFESMYALKCELSDKLNCLAAVYTLAVNIINNFIELSLCDFTEYYQEDQDIVLAQDMINRMSNRVEQFELDELMAKALEGLEGVIEENLEQAVRFNGLIQQAMDKYQNQLTTYDLTKSYHHVERLAYMATSTSYFIDVLNQEEDIKEERVDDQVLALKKEKLLMLIDKAMGDKSAVYRRSIMSKLFYLLPVSFTTPKDIHDYMLQSLHQCTNKVEKNAAIEILLDFMDTYA</sequence>
<accession>A0A8J8MK49</accession>
<dbReference type="RefSeq" id="WP_212693839.1">
    <property type="nucleotide sequence ID" value="NZ_CP058649.1"/>
</dbReference>
<dbReference type="EMBL" id="CP058649">
    <property type="protein sequence ID" value="QUI23160.1"/>
    <property type="molecule type" value="Genomic_DNA"/>
</dbReference>
<organism evidence="1 2">
    <name type="scientific">Vallitalea pronyensis</name>
    <dbReference type="NCBI Taxonomy" id="1348613"/>
    <lineage>
        <taxon>Bacteria</taxon>
        <taxon>Bacillati</taxon>
        <taxon>Bacillota</taxon>
        <taxon>Clostridia</taxon>
        <taxon>Lachnospirales</taxon>
        <taxon>Vallitaleaceae</taxon>
        <taxon>Vallitalea</taxon>
    </lineage>
</organism>
<dbReference type="Proteomes" id="UP000683246">
    <property type="component" value="Chromosome"/>
</dbReference>
<proteinExistence type="predicted"/>
<evidence type="ECO:0000313" key="2">
    <source>
        <dbReference type="Proteomes" id="UP000683246"/>
    </source>
</evidence>
<evidence type="ECO:0000313" key="1">
    <source>
        <dbReference type="EMBL" id="QUI23160.1"/>
    </source>
</evidence>
<protein>
    <submittedName>
        <fullName evidence="1">Uncharacterized protein</fullName>
    </submittedName>
</protein>
<gene>
    <name evidence="1" type="ORF">HZI73_13060</name>
</gene>